<reference evidence="1 2" key="1">
    <citation type="submission" date="2023-09" db="EMBL/GenBank/DDBJ databases">
        <authorList>
            <person name="Rey-Velasco X."/>
        </authorList>
    </citation>
    <scope>NUCLEOTIDE SEQUENCE [LARGE SCALE GENOMIC DNA]</scope>
    <source>
        <strain evidence="1 2">W242</strain>
    </source>
</reference>
<protein>
    <recommendedName>
        <fullName evidence="3">Outer membrane protein beta-barrel domain-containing protein</fullName>
    </recommendedName>
</protein>
<dbReference type="Proteomes" id="UP001254488">
    <property type="component" value="Unassembled WGS sequence"/>
</dbReference>
<evidence type="ECO:0000313" key="1">
    <source>
        <dbReference type="EMBL" id="MDT0554982.1"/>
    </source>
</evidence>
<sequence length="157" mass="18010">MKFYLPFFLFIFFSVSGSSQTKIGGKGGVNLTFFNESQSQFGETPKSELGYFGGLFINVPISERFHFQPEILYKGIGDFEFINAPIYVEYYVNNDISLLLGPSLNYFFDFFTNKFKVRGDVSAVYHFTETFQLNLKYTQGFEELSPNITFLGVGYIL</sequence>
<evidence type="ECO:0000313" key="2">
    <source>
        <dbReference type="Proteomes" id="UP001254488"/>
    </source>
</evidence>
<dbReference type="EMBL" id="JAVRHZ010000001">
    <property type="protein sequence ID" value="MDT0554982.1"/>
    <property type="molecule type" value="Genomic_DNA"/>
</dbReference>
<gene>
    <name evidence="1" type="ORF">RM538_03135</name>
</gene>
<name>A0ABU2YAE1_9FLAO</name>
<keyword evidence="2" id="KW-1185">Reference proteome</keyword>
<dbReference type="RefSeq" id="WP_311331937.1">
    <property type="nucleotide sequence ID" value="NZ_JAVRHZ010000001.1"/>
</dbReference>
<evidence type="ECO:0008006" key="3">
    <source>
        <dbReference type="Google" id="ProtNLM"/>
    </source>
</evidence>
<organism evidence="1 2">
    <name type="scientific">Patiriisocius hiemis</name>
    <dbReference type="NCBI Taxonomy" id="3075604"/>
    <lineage>
        <taxon>Bacteria</taxon>
        <taxon>Pseudomonadati</taxon>
        <taxon>Bacteroidota</taxon>
        <taxon>Flavobacteriia</taxon>
        <taxon>Flavobacteriales</taxon>
        <taxon>Flavobacteriaceae</taxon>
        <taxon>Patiriisocius</taxon>
    </lineage>
</organism>
<proteinExistence type="predicted"/>
<accession>A0ABU2YAE1</accession>
<comment type="caution">
    <text evidence="1">The sequence shown here is derived from an EMBL/GenBank/DDBJ whole genome shotgun (WGS) entry which is preliminary data.</text>
</comment>